<keyword evidence="2" id="KW-0812">Transmembrane</keyword>
<reference evidence="3 4" key="1">
    <citation type="submission" date="2019-02" db="EMBL/GenBank/DDBJ databases">
        <title>Deep-cultivation of Planctomycetes and their phenomic and genomic characterization uncovers novel biology.</title>
        <authorList>
            <person name="Wiegand S."/>
            <person name="Jogler M."/>
            <person name="Boedeker C."/>
            <person name="Pinto D."/>
            <person name="Vollmers J."/>
            <person name="Rivas-Marin E."/>
            <person name="Kohn T."/>
            <person name="Peeters S.H."/>
            <person name="Heuer A."/>
            <person name="Rast P."/>
            <person name="Oberbeckmann S."/>
            <person name="Bunk B."/>
            <person name="Jeske O."/>
            <person name="Meyerdierks A."/>
            <person name="Storesund J.E."/>
            <person name="Kallscheuer N."/>
            <person name="Luecker S."/>
            <person name="Lage O.M."/>
            <person name="Pohl T."/>
            <person name="Merkel B.J."/>
            <person name="Hornburger P."/>
            <person name="Mueller R.-W."/>
            <person name="Bruemmer F."/>
            <person name="Labrenz M."/>
            <person name="Spormann A.M."/>
            <person name="Op den Camp H."/>
            <person name="Overmann J."/>
            <person name="Amann R."/>
            <person name="Jetten M.S.M."/>
            <person name="Mascher T."/>
            <person name="Medema M.H."/>
            <person name="Devos D.P."/>
            <person name="Kaster A.-K."/>
            <person name="Ovreas L."/>
            <person name="Rohde M."/>
            <person name="Galperin M.Y."/>
            <person name="Jogler C."/>
        </authorList>
    </citation>
    <scope>NUCLEOTIDE SEQUENCE [LARGE SCALE GENOMIC DNA]</scope>
    <source>
        <strain evidence="3 4">Pan44</strain>
    </source>
</reference>
<protein>
    <submittedName>
        <fullName evidence="3">Uncharacterized protein</fullName>
    </submittedName>
</protein>
<dbReference type="AlphaFoldDB" id="A0A517SBV7"/>
<dbReference type="KEGG" id="ccos:Pan44_16400"/>
<gene>
    <name evidence="3" type="ORF">Pan44_16400</name>
</gene>
<keyword evidence="2" id="KW-0472">Membrane</keyword>
<keyword evidence="2" id="KW-1133">Transmembrane helix</keyword>
<evidence type="ECO:0000313" key="3">
    <source>
        <dbReference type="EMBL" id="QDT53617.1"/>
    </source>
</evidence>
<feature type="transmembrane region" description="Helical" evidence="2">
    <location>
        <begin position="37"/>
        <end position="58"/>
    </location>
</feature>
<evidence type="ECO:0000256" key="2">
    <source>
        <dbReference type="SAM" id="Phobius"/>
    </source>
</evidence>
<proteinExistence type="predicted"/>
<organism evidence="3 4">
    <name type="scientific">Caulifigura coniformis</name>
    <dbReference type="NCBI Taxonomy" id="2527983"/>
    <lineage>
        <taxon>Bacteria</taxon>
        <taxon>Pseudomonadati</taxon>
        <taxon>Planctomycetota</taxon>
        <taxon>Planctomycetia</taxon>
        <taxon>Planctomycetales</taxon>
        <taxon>Planctomycetaceae</taxon>
        <taxon>Caulifigura</taxon>
    </lineage>
</organism>
<accession>A0A517SBV7</accession>
<feature type="region of interest" description="Disordered" evidence="1">
    <location>
        <begin position="66"/>
        <end position="100"/>
    </location>
</feature>
<dbReference type="InParanoid" id="A0A517SBV7"/>
<dbReference type="Proteomes" id="UP000315700">
    <property type="component" value="Chromosome"/>
</dbReference>
<keyword evidence="4" id="KW-1185">Reference proteome</keyword>
<sequence>MLADLREQAQNAAAEAADRFRQVRSRTVFQEKNEDCAVRSAGMLILAASGVAACWLAYRAVQSMRATATPKTDDDYDRVDEASMESFPASDPPSFSPGTT</sequence>
<feature type="compositionally biased region" description="Pro residues" evidence="1">
    <location>
        <begin position="90"/>
        <end position="100"/>
    </location>
</feature>
<dbReference type="EMBL" id="CP036271">
    <property type="protein sequence ID" value="QDT53617.1"/>
    <property type="molecule type" value="Genomic_DNA"/>
</dbReference>
<name>A0A517SBV7_9PLAN</name>
<evidence type="ECO:0000256" key="1">
    <source>
        <dbReference type="SAM" id="MobiDB-lite"/>
    </source>
</evidence>
<evidence type="ECO:0000313" key="4">
    <source>
        <dbReference type="Proteomes" id="UP000315700"/>
    </source>
</evidence>